<dbReference type="Proteomes" id="UP000244855">
    <property type="component" value="Unassembled WGS sequence"/>
</dbReference>
<feature type="region of interest" description="Disordered" evidence="1">
    <location>
        <begin position="159"/>
        <end position="205"/>
    </location>
</feature>
<dbReference type="AlphaFoldDB" id="A0A2V1DXI4"/>
<sequence length="425" mass="48993">MSAHQQSEKDSYNGSPLPSSYASSGETTQPWSIFEDPNPDEVSRRTWRLQTQRLACHQSRPFYQFQSQTRRERERIIYQVRNERYGRRQTLLNDVTADLHANAENNVRARWVEQGIWKDEWGPAWPKGAKPSELSWQFPAQNTSIPRPSLRWGHENIHEYQRRPQLEPKPKTEPTRKVSARRRQEEPNTAAEKSLHTPAPKITNTPLNISEFNMAASRPYEQFLFQVSKEHEWITDELEFEGSTEGVDIDAMAYESVKIHWIEDEVWNFGWGELPGMTWMHEDFESEEERRRRISKSQPDIISDEEQQLHSTIPGPYAGPTTGINNHPVVSDTLALIEDGDASGEPTSKKTTRGASMNTIPPSDRVLRSARSFKVKKPNEKNTNLSVTRYRNERGKTCNAVATKALRRSGRIAARKRKAASVRYV</sequence>
<protein>
    <submittedName>
        <fullName evidence="2">Uncharacterized protein</fullName>
    </submittedName>
</protein>
<proteinExistence type="predicted"/>
<feature type="region of interest" description="Disordered" evidence="1">
    <location>
        <begin position="1"/>
        <end position="39"/>
    </location>
</feature>
<gene>
    <name evidence="2" type="ORF">DM02DRAFT_627599</name>
</gene>
<name>A0A2V1DXI4_9PLEO</name>
<feature type="compositionally biased region" description="Basic and acidic residues" evidence="1">
    <location>
        <begin position="159"/>
        <end position="186"/>
    </location>
</feature>
<feature type="region of interest" description="Disordered" evidence="1">
    <location>
        <begin position="338"/>
        <end position="364"/>
    </location>
</feature>
<evidence type="ECO:0000313" key="2">
    <source>
        <dbReference type="EMBL" id="PVI01560.1"/>
    </source>
</evidence>
<feature type="compositionally biased region" description="Basic and acidic residues" evidence="1">
    <location>
        <begin position="1"/>
        <end position="11"/>
    </location>
</feature>
<reference evidence="2 3" key="1">
    <citation type="journal article" date="2018" name="Sci. Rep.">
        <title>Comparative genomics provides insights into the lifestyle and reveals functional heterogeneity of dark septate endophytic fungi.</title>
        <authorList>
            <person name="Knapp D.G."/>
            <person name="Nemeth J.B."/>
            <person name="Barry K."/>
            <person name="Hainaut M."/>
            <person name="Henrissat B."/>
            <person name="Johnson J."/>
            <person name="Kuo A."/>
            <person name="Lim J.H.P."/>
            <person name="Lipzen A."/>
            <person name="Nolan M."/>
            <person name="Ohm R.A."/>
            <person name="Tamas L."/>
            <person name="Grigoriev I.V."/>
            <person name="Spatafora J.W."/>
            <person name="Nagy L.G."/>
            <person name="Kovacs G.M."/>
        </authorList>
    </citation>
    <scope>NUCLEOTIDE SEQUENCE [LARGE SCALE GENOMIC DNA]</scope>
    <source>
        <strain evidence="2 3">DSE2036</strain>
    </source>
</reference>
<accession>A0A2V1DXI4</accession>
<evidence type="ECO:0000313" key="3">
    <source>
        <dbReference type="Proteomes" id="UP000244855"/>
    </source>
</evidence>
<evidence type="ECO:0000256" key="1">
    <source>
        <dbReference type="SAM" id="MobiDB-lite"/>
    </source>
</evidence>
<organism evidence="2 3">
    <name type="scientific">Periconia macrospinosa</name>
    <dbReference type="NCBI Taxonomy" id="97972"/>
    <lineage>
        <taxon>Eukaryota</taxon>
        <taxon>Fungi</taxon>
        <taxon>Dikarya</taxon>
        <taxon>Ascomycota</taxon>
        <taxon>Pezizomycotina</taxon>
        <taxon>Dothideomycetes</taxon>
        <taxon>Pleosporomycetidae</taxon>
        <taxon>Pleosporales</taxon>
        <taxon>Massarineae</taxon>
        <taxon>Periconiaceae</taxon>
        <taxon>Periconia</taxon>
    </lineage>
</organism>
<feature type="region of interest" description="Disordered" evidence="1">
    <location>
        <begin position="295"/>
        <end position="325"/>
    </location>
</feature>
<dbReference type="OrthoDB" id="3791388at2759"/>
<dbReference type="STRING" id="97972.A0A2V1DXI4"/>
<dbReference type="EMBL" id="KZ805356">
    <property type="protein sequence ID" value="PVI01560.1"/>
    <property type="molecule type" value="Genomic_DNA"/>
</dbReference>
<keyword evidence="3" id="KW-1185">Reference proteome</keyword>
<feature type="compositionally biased region" description="Polar residues" evidence="1">
    <location>
        <begin position="12"/>
        <end position="31"/>
    </location>
</feature>